<feature type="domain" description="CBS" evidence="4">
    <location>
        <begin position="539"/>
        <end position="606"/>
    </location>
</feature>
<comment type="caution">
    <text evidence="5">The sequence shown here is derived from an EMBL/GenBank/DDBJ whole genome shotgun (WGS) entry which is preliminary data.</text>
</comment>
<gene>
    <name evidence="5" type="ORF">L1049_021456</name>
</gene>
<dbReference type="PANTHER" id="PTHR47581">
    <property type="entry name" value="OS09G0431600 PROTEIN"/>
    <property type="match status" value="1"/>
</dbReference>
<dbReference type="SUPFAM" id="SSF54631">
    <property type="entry name" value="CBS-domain pair"/>
    <property type="match status" value="1"/>
</dbReference>
<dbReference type="PANTHER" id="PTHR47581:SF2">
    <property type="entry name" value="OS09G0431600 PROTEIN"/>
    <property type="match status" value="1"/>
</dbReference>
<sequence length="619" mass="69107">MLQILTFSPSSHESLILSFRFRSSTLKPTHSFNTLSCSSSSSLPIRRRFTKDHSPHRPQTFSLKPNLKRLTSRVVQLTRRRQLRQIFEEIEIAKRQYGKLNTIVMNAVLEACVHCGDIDSALRIFDQMSKPESCGVDGVTYGTLLKGLGEARRIDEAFQLLESIEQGIAVGSPKLSAPLICGLLNALIEAGDLRRANGLLARYGFVLHEGGSPSILLYNLLMKGYISTGFPQTALTVHEEILRQGLNPDRLTYNTLIFACVKTEKLDAAMLFFEEMKDKAQKTSHDDLSPDVVTYTTLLKGFGYAKDLLSVQKIVTEMKSYHDFFIDRVAYTAILDALLNCGSIKGAFCIFGEILKRAGQNPNLLPKPHLYLSMMRALAGRGDYSVVKSLHTHMWTYSAGTISPAVQVEADHLLMEAALNDGQVDVAIQNLKDTIKRWKKISWTSRGGMVAVRVEALMGFTRSMFSPYILPQVSLGDPIERIMMPFEEVQPLQAALILKKVVMRFYRDSVIPIIDEWGSCIGLLHCEDCSELNAPLWTMMRSPPPCVTASTSIGCVVDLILEKSYKMVIVVEYSHVYGTSYSSNLRAVGVFTSEQLFKLAVPASDVLGQHIPVYRKSMQ</sequence>
<dbReference type="EMBL" id="JBBPBK010000245">
    <property type="protein sequence ID" value="KAK9266051.1"/>
    <property type="molecule type" value="Genomic_DNA"/>
</dbReference>
<keyword evidence="1" id="KW-0677">Repeat</keyword>
<evidence type="ECO:0000313" key="5">
    <source>
        <dbReference type="EMBL" id="KAK9266051.1"/>
    </source>
</evidence>
<keyword evidence="6" id="KW-1185">Reference proteome</keyword>
<evidence type="ECO:0000256" key="2">
    <source>
        <dbReference type="PROSITE-ProRule" id="PRU00703"/>
    </source>
</evidence>
<dbReference type="InterPro" id="IPR046342">
    <property type="entry name" value="CBS_dom_sf"/>
</dbReference>
<dbReference type="InterPro" id="IPR011990">
    <property type="entry name" value="TPR-like_helical_dom_sf"/>
</dbReference>
<dbReference type="InterPro" id="IPR044781">
    <property type="entry name" value="At5g10690-like"/>
</dbReference>
<dbReference type="Pfam" id="PF01535">
    <property type="entry name" value="PPR"/>
    <property type="match status" value="2"/>
</dbReference>
<feature type="repeat" description="PPR" evidence="3">
    <location>
        <begin position="101"/>
        <end position="131"/>
    </location>
</feature>
<dbReference type="PROSITE" id="PS51375">
    <property type="entry name" value="PPR"/>
    <property type="match status" value="5"/>
</dbReference>
<organism evidence="5 6">
    <name type="scientific">Liquidambar formosana</name>
    <name type="common">Formosan gum</name>
    <dbReference type="NCBI Taxonomy" id="63359"/>
    <lineage>
        <taxon>Eukaryota</taxon>
        <taxon>Viridiplantae</taxon>
        <taxon>Streptophyta</taxon>
        <taxon>Embryophyta</taxon>
        <taxon>Tracheophyta</taxon>
        <taxon>Spermatophyta</taxon>
        <taxon>Magnoliopsida</taxon>
        <taxon>eudicotyledons</taxon>
        <taxon>Gunneridae</taxon>
        <taxon>Pentapetalae</taxon>
        <taxon>Saxifragales</taxon>
        <taxon>Altingiaceae</taxon>
        <taxon>Liquidambar</taxon>
    </lineage>
</organism>
<protein>
    <recommendedName>
        <fullName evidence="4">CBS domain-containing protein</fullName>
    </recommendedName>
</protein>
<dbReference type="InterPro" id="IPR000644">
    <property type="entry name" value="CBS_dom"/>
</dbReference>
<evidence type="ECO:0000256" key="1">
    <source>
        <dbReference type="ARBA" id="ARBA00022737"/>
    </source>
</evidence>
<accession>A0AAP0N580</accession>
<feature type="repeat" description="PPR" evidence="3">
    <location>
        <begin position="137"/>
        <end position="167"/>
    </location>
</feature>
<proteinExistence type="predicted"/>
<feature type="repeat" description="PPR" evidence="3">
    <location>
        <begin position="327"/>
        <end position="362"/>
    </location>
</feature>
<dbReference type="Pfam" id="PF13041">
    <property type="entry name" value="PPR_2"/>
    <property type="match status" value="2"/>
</dbReference>
<dbReference type="Proteomes" id="UP001415857">
    <property type="component" value="Unassembled WGS sequence"/>
</dbReference>
<dbReference type="NCBIfam" id="TIGR00756">
    <property type="entry name" value="PPR"/>
    <property type="match status" value="4"/>
</dbReference>
<dbReference type="Gene3D" id="1.25.40.10">
    <property type="entry name" value="Tetratricopeptide repeat domain"/>
    <property type="match status" value="3"/>
</dbReference>
<reference evidence="5 6" key="1">
    <citation type="journal article" date="2024" name="Plant J.">
        <title>Genome sequences and population genomics reveal climatic adaptation and genomic divergence between two closely related sweetgum species.</title>
        <authorList>
            <person name="Xu W.Q."/>
            <person name="Ren C.Q."/>
            <person name="Zhang X.Y."/>
            <person name="Comes H.P."/>
            <person name="Liu X.H."/>
            <person name="Li Y.G."/>
            <person name="Kettle C.J."/>
            <person name="Jalonen R."/>
            <person name="Gaisberger H."/>
            <person name="Ma Y.Z."/>
            <person name="Qiu Y.X."/>
        </authorList>
    </citation>
    <scope>NUCLEOTIDE SEQUENCE [LARGE SCALE GENOMIC DNA]</scope>
    <source>
        <strain evidence="5">Hangzhou</strain>
    </source>
</reference>
<evidence type="ECO:0000256" key="3">
    <source>
        <dbReference type="PROSITE-ProRule" id="PRU00708"/>
    </source>
</evidence>
<dbReference type="AlphaFoldDB" id="A0AAP0N580"/>
<feature type="repeat" description="PPR" evidence="3">
    <location>
        <begin position="249"/>
        <end position="283"/>
    </location>
</feature>
<evidence type="ECO:0000259" key="4">
    <source>
        <dbReference type="PROSITE" id="PS51371"/>
    </source>
</evidence>
<dbReference type="InterPro" id="IPR002885">
    <property type="entry name" value="PPR_rpt"/>
</dbReference>
<evidence type="ECO:0000313" key="6">
    <source>
        <dbReference type="Proteomes" id="UP001415857"/>
    </source>
</evidence>
<keyword evidence="2" id="KW-0129">CBS domain</keyword>
<feature type="repeat" description="PPR" evidence="3">
    <location>
        <begin position="214"/>
        <end position="248"/>
    </location>
</feature>
<dbReference type="PROSITE" id="PS51371">
    <property type="entry name" value="CBS"/>
    <property type="match status" value="1"/>
</dbReference>
<name>A0AAP0N580_LIQFO</name>